<dbReference type="PRINTS" id="PR00014">
    <property type="entry name" value="FNTYPEIII"/>
</dbReference>
<feature type="domain" description="Fibronectin type-III" evidence="12">
    <location>
        <begin position="1551"/>
        <end position="1647"/>
    </location>
</feature>
<dbReference type="Gene3D" id="2.60.40.10">
    <property type="entry name" value="Immunoglobulins"/>
    <property type="match status" value="19"/>
</dbReference>
<keyword evidence="13" id="KW-1185">Reference proteome</keyword>
<keyword evidence="7" id="KW-1015">Disulfide bond</keyword>
<evidence type="ECO:0000313" key="13">
    <source>
        <dbReference type="Proteomes" id="UP000085678"/>
    </source>
</evidence>
<feature type="region of interest" description="Disordered" evidence="9">
    <location>
        <begin position="1026"/>
        <end position="1046"/>
    </location>
</feature>
<dbReference type="FunFam" id="2.60.40.10:FF:000028">
    <property type="entry name" value="Neuronal cell adhesion molecule"/>
    <property type="match status" value="1"/>
</dbReference>
<organism evidence="13 14">
    <name type="scientific">Lingula anatina</name>
    <name type="common">Brachiopod</name>
    <name type="synonym">Lingula unguis</name>
    <dbReference type="NCBI Taxonomy" id="7574"/>
    <lineage>
        <taxon>Eukaryota</taxon>
        <taxon>Metazoa</taxon>
        <taxon>Spiralia</taxon>
        <taxon>Lophotrochozoa</taxon>
        <taxon>Brachiopoda</taxon>
        <taxon>Linguliformea</taxon>
        <taxon>Lingulata</taxon>
        <taxon>Lingulida</taxon>
        <taxon>Linguloidea</taxon>
        <taxon>Lingulidae</taxon>
        <taxon>Lingula</taxon>
    </lineage>
</organism>
<dbReference type="Pfam" id="PF13927">
    <property type="entry name" value="Ig_3"/>
    <property type="match status" value="3"/>
</dbReference>
<feature type="region of interest" description="Disordered" evidence="9">
    <location>
        <begin position="2035"/>
        <end position="2153"/>
    </location>
</feature>
<keyword evidence="5 10" id="KW-1133">Transmembrane helix</keyword>
<feature type="compositionally biased region" description="Acidic residues" evidence="9">
    <location>
        <begin position="2089"/>
        <end position="2100"/>
    </location>
</feature>
<keyword evidence="3" id="KW-0732">Signal</keyword>
<evidence type="ECO:0000259" key="12">
    <source>
        <dbReference type="PROSITE" id="PS50853"/>
    </source>
</evidence>
<feature type="domain" description="Fibronectin type-III" evidence="12">
    <location>
        <begin position="1151"/>
        <end position="1247"/>
    </location>
</feature>
<keyword evidence="8" id="KW-0393">Immunoglobulin domain</keyword>
<feature type="transmembrane region" description="Helical" evidence="10">
    <location>
        <begin position="1966"/>
        <end position="1989"/>
    </location>
</feature>
<evidence type="ECO:0000256" key="1">
    <source>
        <dbReference type="ARBA" id="ARBA00004370"/>
    </source>
</evidence>
<dbReference type="InterPro" id="IPR013783">
    <property type="entry name" value="Ig-like_fold"/>
</dbReference>
<feature type="domain" description="Fibronectin type-III" evidence="12">
    <location>
        <begin position="1752"/>
        <end position="1843"/>
    </location>
</feature>
<dbReference type="SMART" id="SM00408">
    <property type="entry name" value="IGc2"/>
    <property type="match status" value="5"/>
</dbReference>
<dbReference type="GO" id="GO:0016020">
    <property type="term" value="C:membrane"/>
    <property type="evidence" value="ECO:0007669"/>
    <property type="project" value="UniProtKB-SubCell"/>
</dbReference>
<comment type="subcellular location">
    <subcellularLocation>
        <location evidence="1">Membrane</location>
    </subcellularLocation>
</comment>
<feature type="domain" description="Fibronectin type-III" evidence="12">
    <location>
        <begin position="1450"/>
        <end position="1546"/>
    </location>
</feature>
<dbReference type="GO" id="GO:0098609">
    <property type="term" value="P:cell-cell adhesion"/>
    <property type="evidence" value="ECO:0007669"/>
    <property type="project" value="TreeGrafter"/>
</dbReference>
<dbReference type="Pfam" id="PF07679">
    <property type="entry name" value="I-set"/>
    <property type="match status" value="2"/>
</dbReference>
<dbReference type="CDD" id="cd00063">
    <property type="entry name" value="FN3"/>
    <property type="match status" value="13"/>
</dbReference>
<sequence>MLTRTYFHKFSRWLMVLSVIAGHTIYSGYAQSPPSRFLSSNQQESTEWVGNNKLLMCQATGDPPPLYSWLKNGQFIYRNISRTSIRLTNIQVADAGEYQCLASNPHGAILSSKVQIHVAYLGTFPTRSTSEDVTVSEGSAAIINLPTINSYPAASVQWFEAGILINPASWTRHYVTLKNNLVVTETSQQDAKSFHAVAKNTYLPQEERQTHNFILRVQGTNDRSSISPEIVVPPEDVTVAEGTSLPIKLECVANAKPRNYLTTLWFRKNGNQRTAINHDNNRNILQYNNRTLTIFNPTTQDAGVYQCEAVLTEPGQTHPTAQAEATVTVLGLLRFGNLSPSVLSKDFGETVYILCNYTGNSGATLSWYKNGVDIQTLNNPRFEPQTSGSLKINGLDPDDAGMFQCFASNMANSINFAVWLQVQSSAPVFVRSPRNISIVEGQDARFPCEANGAPKPSVHWTKVLDDGTEQNLTTSGRYQVLERELLIASSESSDTGTYVCWAYNSVGSASASAYLTVTIRTQITQPPQDAAAVLGTTATFQCGVVHDPLVAISVTWYMHINNQRSLIGSDPRFQVANDGSLIIMAVNQVDIGTYECVVTSKGGNDSRTAQLTVIEKPTKPAIIRVAINPTNQKSVDIQWVKPFDGNSPITKYIVQFRILPEGSTLPPSEGWTTADDNVPVPAAPSPIYYTVSGLQPAKVYQFRVSAINRVGEGPYSDPSETVTIPQQPPSSPARGVLGRSKSNDTFFLQWQPPQEDFWNGPLRGFTIRFRLAGYDTNPWNYRNYTIDRPITETTTFYYDVTGPGVFVFQQYDVGVAAFNDKGVGEYSASIQVWTEEGVPRQPPSAFSVQAVNSTSIRAQWDPVGSQFMNGISLGFKLIYRKVNDVREQITNVPIDPTNYYGTQTGYIVNLEKFTEYKVSVLCYTSKGDGPRSSTLNVTTAEDVPDEVGSLIFPVVQHTSIKGQWTRPANINGILQGYVLTHMVKNQTETQVVLNLGPDILEYEIGSLTPETVYTIEVMARSRVGPGPARTADIKSGVPPEPPNAPTNVGVSNILSRSAVIQFEPGYDGKTSITKWIIEAQIRSAVASVNPETPWKNVFNTSAPDAKSFVVHNLRPYTYYRLRIIAQNVAGISAPSDPTRAFQTTQDRPESAPKNVTVRAVNETAIRVSWMPLPSSEWNGAPEGYRIEYKAKNAQTFSMIDINDINMNSYTIVGLEEYTEYQGRMQARNEIDLGPYSDPLAKDKTWESVPSAGPQNVNATAVNSVSIRVVWGDVPMRSQNGLILGYKVQYSSQEEGLSPEMVTVEGNMTKQCVLTGLRKYVMYKIQVLAYTRIGDGVLSNPPKSTRTDEDVPGKPTIIYFPDVTFSTAKVVWAPPLEPNGIITGYRLIYQKKEGGPSQTNYTTAGVNEFTVYQLEREKTYMFTLTAKTRLGWGDSETVEVRTIKDRKKPDAPSTVQVSNSQIKAREVTISWQPGFDWYGPIRNFTIQYQKEGQTWVTVPGLVPHTNTSHTIGGLSPSSRYIFRVAATNDIGTSEFSSPSASILTLEAAPDGAPLNLKVTPYTTTSVKVQWEPPPRELWNTNGDLVGYKIKYRQIDNPSYQELIIEFPAVTTYLYNLTKGVTYEFRILAYNSIGDGVLSKPETRFVGEAVPTASPESLLLEAKSSTAIQVRWRPPPVDSQNGALQGYKIFYWEDGKQAETEKKALVEATANEISLQDLKMYTVYNIRVLAYNPAGDGPNSTIASARTNAGIPGKPGELSFHNISLDSLNVTWTPPEEPNGVIVNYEVVYIGASKTVQVETNSRTTYYFARDLEEGVTYNFSVKAKTDLGYGPSSTKAITTGSQQGELDNQVQHFGSPAAPIDLELDYASTSVTLKWTNGAEGASAIKGYIIQSKAPTEWSWRTILRKNSAGSVAVIPFDNLSPNNIYQFRVIAVNDHGISDPSLPSQPLQTPALSPASAAVEKIYEQWWFLVIVALCGLILIIIVVSLLCCTAKRNKEPLPANMKVMTPVTMPPSEEAHSVVDDDGGFTSFEMRESIRRSKRSVANGKKNNYIRSPPRPSPASVTYSDEESKPPGYDEDGSSTTSGKPSDLDSDSQESDSEPPSEKGSQAAAPQPHQSSSFMTANPYVNDPVRQSWKRQKSNSKAYSYTDSEQESSHYAMSLNGGHIIMNNMAGSRAPLPGFSSFV</sequence>
<dbReference type="InterPro" id="IPR013098">
    <property type="entry name" value="Ig_I-set"/>
</dbReference>
<dbReference type="SUPFAM" id="SSF49265">
    <property type="entry name" value="Fibronectin type III"/>
    <property type="match status" value="7"/>
</dbReference>
<keyword evidence="6 10" id="KW-0472">Membrane</keyword>
<dbReference type="FunFam" id="2.60.40.10:FF:000209">
    <property type="entry name" value="Sidekick cell adhesion molecule 2"/>
    <property type="match status" value="1"/>
</dbReference>
<dbReference type="FunCoup" id="A0A1S3HL08">
    <property type="interactions" value="444"/>
</dbReference>
<feature type="domain" description="Ig-like" evidence="11">
    <location>
        <begin position="427"/>
        <end position="518"/>
    </location>
</feature>
<protein>
    <submittedName>
        <fullName evidence="14">Protein sidekick-2 isoform X1</fullName>
    </submittedName>
</protein>
<dbReference type="Proteomes" id="UP000085678">
    <property type="component" value="Unplaced"/>
</dbReference>
<feature type="domain" description="Fibronectin type-III" evidence="12">
    <location>
        <begin position="1350"/>
        <end position="1449"/>
    </location>
</feature>
<dbReference type="SUPFAM" id="SSF48726">
    <property type="entry name" value="Immunoglobulin"/>
    <property type="match status" value="6"/>
</dbReference>
<dbReference type="PANTHER" id="PTHR44170">
    <property type="entry name" value="PROTEIN SIDEKICK"/>
    <property type="match status" value="1"/>
</dbReference>
<evidence type="ECO:0000256" key="7">
    <source>
        <dbReference type="ARBA" id="ARBA00023157"/>
    </source>
</evidence>
<dbReference type="InterPro" id="IPR036116">
    <property type="entry name" value="FN3_sf"/>
</dbReference>
<feature type="domain" description="Ig-like" evidence="11">
    <location>
        <begin position="34"/>
        <end position="117"/>
    </location>
</feature>
<evidence type="ECO:0000256" key="10">
    <source>
        <dbReference type="SAM" id="Phobius"/>
    </source>
</evidence>
<dbReference type="InterPro" id="IPR003961">
    <property type="entry name" value="FN3_dom"/>
</dbReference>
<dbReference type="InterPro" id="IPR003599">
    <property type="entry name" value="Ig_sub"/>
</dbReference>
<evidence type="ECO:0000259" key="11">
    <source>
        <dbReference type="PROSITE" id="PS50835"/>
    </source>
</evidence>
<dbReference type="PROSITE" id="PS50853">
    <property type="entry name" value="FN3"/>
    <property type="match status" value="13"/>
</dbReference>
<keyword evidence="4" id="KW-0677">Repeat</keyword>
<evidence type="ECO:0000313" key="14">
    <source>
        <dbReference type="RefSeq" id="XP_013386795.1"/>
    </source>
</evidence>
<dbReference type="PANTHER" id="PTHR44170:SF49">
    <property type="entry name" value="PROTEIN SIDEKICK-1 ISOFORM X1"/>
    <property type="match status" value="1"/>
</dbReference>
<dbReference type="FunFam" id="2.60.40.10:FF:000093">
    <property type="entry name" value="Down syndrome cell adhesion molecule, isoform B"/>
    <property type="match status" value="2"/>
</dbReference>
<feature type="domain" description="Fibronectin type-III" evidence="12">
    <location>
        <begin position="1854"/>
        <end position="1952"/>
    </location>
</feature>
<evidence type="ECO:0000256" key="4">
    <source>
        <dbReference type="ARBA" id="ARBA00022737"/>
    </source>
</evidence>
<evidence type="ECO:0000256" key="8">
    <source>
        <dbReference type="ARBA" id="ARBA00023319"/>
    </source>
</evidence>
<dbReference type="InterPro" id="IPR007110">
    <property type="entry name" value="Ig-like_dom"/>
</dbReference>
<feature type="domain" description="Ig-like" evidence="11">
    <location>
        <begin position="521"/>
        <end position="612"/>
    </location>
</feature>
<feature type="domain" description="Fibronectin type-III" evidence="12">
    <location>
        <begin position="946"/>
        <end position="1040"/>
    </location>
</feature>
<reference evidence="14" key="1">
    <citation type="submission" date="2025-08" db="UniProtKB">
        <authorList>
            <consortium name="RefSeq"/>
        </authorList>
    </citation>
    <scope>IDENTIFICATION</scope>
    <source>
        <tissue evidence="14">Gonads</tissue>
    </source>
</reference>
<dbReference type="RefSeq" id="XP_013386795.1">
    <property type="nucleotide sequence ID" value="XM_013531341.2"/>
</dbReference>
<feature type="domain" description="Ig-like" evidence="11">
    <location>
        <begin position="228"/>
        <end position="328"/>
    </location>
</feature>
<feature type="domain" description="Fibronectin type-III" evidence="12">
    <location>
        <begin position="1252"/>
        <end position="1349"/>
    </location>
</feature>
<evidence type="ECO:0000256" key="6">
    <source>
        <dbReference type="ARBA" id="ARBA00023136"/>
    </source>
</evidence>
<feature type="domain" description="Fibronectin type-III" evidence="12">
    <location>
        <begin position="1652"/>
        <end position="1748"/>
    </location>
</feature>
<dbReference type="KEGG" id="lak:106156212"/>
<name>A0A1S3HL08_LINAN</name>
<feature type="domain" description="Fibronectin type-III" evidence="12">
    <location>
        <begin position="1044"/>
        <end position="1146"/>
    </location>
</feature>
<dbReference type="SMART" id="SM00409">
    <property type="entry name" value="IG"/>
    <property type="match status" value="6"/>
</dbReference>
<evidence type="ECO:0000256" key="2">
    <source>
        <dbReference type="ARBA" id="ARBA00022692"/>
    </source>
</evidence>
<feature type="domain" description="Fibronectin type-III" evidence="12">
    <location>
        <begin position="842"/>
        <end position="942"/>
    </location>
</feature>
<dbReference type="FunFam" id="2.60.40.10:FF:000032">
    <property type="entry name" value="palladin isoform X1"/>
    <property type="match status" value="1"/>
</dbReference>
<proteinExistence type="predicted"/>
<dbReference type="SMART" id="SM00060">
    <property type="entry name" value="FN3"/>
    <property type="match status" value="13"/>
</dbReference>
<feature type="region of interest" description="Disordered" evidence="9">
    <location>
        <begin position="716"/>
        <end position="736"/>
    </location>
</feature>
<dbReference type="GeneID" id="106156212"/>
<accession>A0A1S3HL08</accession>
<feature type="domain" description="Fibronectin type-III" evidence="12">
    <location>
        <begin position="619"/>
        <end position="727"/>
    </location>
</feature>
<gene>
    <name evidence="14" type="primary">LOC106156212</name>
</gene>
<evidence type="ECO:0000256" key="9">
    <source>
        <dbReference type="SAM" id="MobiDB-lite"/>
    </source>
</evidence>
<dbReference type="Pfam" id="PF00041">
    <property type="entry name" value="fn3"/>
    <property type="match status" value="12"/>
</dbReference>
<dbReference type="OrthoDB" id="6158926at2759"/>
<evidence type="ECO:0000256" key="3">
    <source>
        <dbReference type="ARBA" id="ARBA00022729"/>
    </source>
</evidence>
<dbReference type="InterPro" id="IPR003598">
    <property type="entry name" value="Ig_sub2"/>
</dbReference>
<evidence type="ECO:0000256" key="5">
    <source>
        <dbReference type="ARBA" id="ARBA00022989"/>
    </source>
</evidence>
<dbReference type="STRING" id="7574.A0A1S3HL08"/>
<feature type="domain" description="Ig-like" evidence="11">
    <location>
        <begin position="348"/>
        <end position="417"/>
    </location>
</feature>
<dbReference type="PROSITE" id="PS50835">
    <property type="entry name" value="IG_LIKE"/>
    <property type="match status" value="5"/>
</dbReference>
<feature type="domain" description="Fibronectin type-III" evidence="12">
    <location>
        <begin position="728"/>
        <end position="837"/>
    </location>
</feature>
<keyword evidence="2 10" id="KW-0812">Transmembrane</keyword>
<dbReference type="FunFam" id="2.60.40.10:FF:000360">
    <property type="entry name" value="Sidekick cell adhesion molecule 2"/>
    <property type="match status" value="2"/>
</dbReference>
<dbReference type="InParanoid" id="A0A1S3HL08"/>
<dbReference type="InterPro" id="IPR036179">
    <property type="entry name" value="Ig-like_dom_sf"/>
</dbReference>